<organism evidence="1 2">
    <name type="scientific">Trifolium medium</name>
    <dbReference type="NCBI Taxonomy" id="97028"/>
    <lineage>
        <taxon>Eukaryota</taxon>
        <taxon>Viridiplantae</taxon>
        <taxon>Streptophyta</taxon>
        <taxon>Embryophyta</taxon>
        <taxon>Tracheophyta</taxon>
        <taxon>Spermatophyta</taxon>
        <taxon>Magnoliopsida</taxon>
        <taxon>eudicotyledons</taxon>
        <taxon>Gunneridae</taxon>
        <taxon>Pentapetalae</taxon>
        <taxon>rosids</taxon>
        <taxon>fabids</taxon>
        <taxon>Fabales</taxon>
        <taxon>Fabaceae</taxon>
        <taxon>Papilionoideae</taxon>
        <taxon>50 kb inversion clade</taxon>
        <taxon>NPAAA clade</taxon>
        <taxon>Hologalegina</taxon>
        <taxon>IRL clade</taxon>
        <taxon>Trifolieae</taxon>
        <taxon>Trifolium</taxon>
    </lineage>
</organism>
<dbReference type="EMBL" id="LXQA011376091">
    <property type="protein sequence ID" value="MCI95105.1"/>
    <property type="molecule type" value="Genomic_DNA"/>
</dbReference>
<proteinExistence type="predicted"/>
<reference evidence="1 2" key="1">
    <citation type="journal article" date="2018" name="Front. Plant Sci.">
        <title>Red Clover (Trifolium pratense) and Zigzag Clover (T. medium) - A Picture of Genomic Similarities and Differences.</title>
        <authorList>
            <person name="Dluhosova J."/>
            <person name="Istvanek J."/>
            <person name="Nedelnik J."/>
            <person name="Repkova J."/>
        </authorList>
    </citation>
    <scope>NUCLEOTIDE SEQUENCE [LARGE SCALE GENOMIC DNA]</scope>
    <source>
        <strain evidence="2">cv. 10/8</strain>
        <tissue evidence="1">Leaf</tissue>
    </source>
</reference>
<dbReference type="AlphaFoldDB" id="A0A392W884"/>
<comment type="caution">
    <text evidence="1">The sequence shown here is derived from an EMBL/GenBank/DDBJ whole genome shotgun (WGS) entry which is preliminary data.</text>
</comment>
<feature type="non-terminal residue" evidence="1">
    <location>
        <position position="67"/>
    </location>
</feature>
<feature type="non-terminal residue" evidence="1">
    <location>
        <position position="1"/>
    </location>
</feature>
<keyword evidence="2" id="KW-1185">Reference proteome</keyword>
<name>A0A392W884_9FABA</name>
<evidence type="ECO:0000313" key="1">
    <source>
        <dbReference type="EMBL" id="MCI95105.1"/>
    </source>
</evidence>
<protein>
    <submittedName>
        <fullName evidence="1">Uncharacterized protein</fullName>
    </submittedName>
</protein>
<accession>A0A392W884</accession>
<dbReference type="Proteomes" id="UP000265520">
    <property type="component" value="Unassembled WGS sequence"/>
</dbReference>
<sequence>PGRSACFPFLVVGETLSSRGGVRSRFLFGVEAVPEQDASSGCCHGEEEVSRTCGVSAGENENCFFEG</sequence>
<evidence type="ECO:0000313" key="2">
    <source>
        <dbReference type="Proteomes" id="UP000265520"/>
    </source>
</evidence>